<evidence type="ECO:0000256" key="1">
    <source>
        <dbReference type="ARBA" id="ARBA00022737"/>
    </source>
</evidence>
<feature type="compositionally biased region" description="Polar residues" evidence="2">
    <location>
        <begin position="1195"/>
        <end position="1205"/>
    </location>
</feature>
<dbReference type="Proteomes" id="UP000694044">
    <property type="component" value="Unassembled WGS sequence"/>
</dbReference>
<dbReference type="InterPro" id="IPR050964">
    <property type="entry name" value="Striated_Muscle_Regulatory"/>
</dbReference>
<keyword evidence="5" id="KW-1185">Reference proteome</keyword>
<dbReference type="OrthoDB" id="504170at2759"/>
<feature type="region of interest" description="Disordered" evidence="2">
    <location>
        <begin position="1088"/>
        <end position="1107"/>
    </location>
</feature>
<feature type="region of interest" description="Disordered" evidence="2">
    <location>
        <begin position="1191"/>
        <end position="1211"/>
    </location>
</feature>
<evidence type="ECO:0000313" key="5">
    <source>
        <dbReference type="Proteomes" id="UP000694044"/>
    </source>
</evidence>
<feature type="domain" description="Fibronectin type-III" evidence="3">
    <location>
        <begin position="633"/>
        <end position="732"/>
    </location>
</feature>
<keyword evidence="1" id="KW-0677">Repeat</keyword>
<dbReference type="InterPro" id="IPR003961">
    <property type="entry name" value="FN3_dom"/>
</dbReference>
<reference evidence="4" key="1">
    <citation type="submission" date="2021-02" db="EMBL/GenBank/DDBJ databases">
        <authorList>
            <person name="Palmer J.M."/>
        </authorList>
    </citation>
    <scope>NUCLEOTIDE SEQUENCE</scope>
    <source>
        <strain evidence="4">SCRP734</strain>
    </source>
</reference>
<evidence type="ECO:0000256" key="2">
    <source>
        <dbReference type="SAM" id="MobiDB-lite"/>
    </source>
</evidence>
<name>A0A8T1V7F1_9STRA</name>
<dbReference type="CDD" id="cd00063">
    <property type="entry name" value="FN3"/>
    <property type="match status" value="5"/>
</dbReference>
<dbReference type="Pfam" id="PF00041">
    <property type="entry name" value="fn3"/>
    <property type="match status" value="2"/>
</dbReference>
<dbReference type="SMART" id="SM00060">
    <property type="entry name" value="FN3"/>
    <property type="match status" value="7"/>
</dbReference>
<evidence type="ECO:0000313" key="4">
    <source>
        <dbReference type="EMBL" id="KAG7376018.1"/>
    </source>
</evidence>
<feature type="domain" description="Fibronectin type-III" evidence="3">
    <location>
        <begin position="234"/>
        <end position="348"/>
    </location>
</feature>
<sequence length="1354" mass="141915">MGQQYSIETYAYNINGQGAAPVDGLITATPSQVPAAPSNVNLAVVSGKEIEVFFSPPPLGTSNVSPNFNNDISAYIVQWDTTPTFKHGRQICASCATQLTGDTLSVSTPLLNFLAQTMKFTIADDTCVFTVDVGQTASAVKVVTGHGCANFNAQASPVYYYSYPPKVLSGSAIQVSPPFRYVIPSLTAAKTYYVQVAAVNSVPVQQVALSGEPRDNRKWSYPLSATPADRVPDPPLSVFLNPFSSTTLEVQIQPSTRDGTGTGGTGITAFWIDVDSVSSFDSAAKSTPVEVLENSGSIPELYAGGPRVYYVTGLSTGTRYFVQVKTVNSIGYSRATLAPMPQTPTRHPNGPATVKVSTLTVASLPITSATVTWQKPADNGGLALTGYKVEWWRAAARPEIQTIELKWTTQPTTAPFKLSFGGLTTAALPMDISAENLRFALMSLASATRIPLGHVQVSRSAVNIVQGYQWTVTFDNTNVNAGDQPLIQYAQGAVTGGSAVAGRAFEVQSGVAVPTTSAFPGKQEVQVLVTFHTSAVGGYFRLSYKGSAWTSYLSATVSAADLKLALEALPTIGVVSVNSETMLLSGAAWTNGRVWTITFESNVGNLAPLIVDSSRITPTGAFALVKDGDTAVDTTGLVCLSDGTSGCPGSWPASLKSLKQQAAPTKTVAELANVGEAAVDYSYSETLDASTTTYSIPNLTPGNSYLVSVSAKNAQGLGTRTHSSPAVVTPPLQVPGPPVNVSVDVNPGVATQLMATWVEPASDGGSPVWMYRVEYDASSLFTHRGQQDQWCSNAPTPAIWLVQTVRTSDPTTSPIARGYFRLELTRKNMVELSDPIPWNAVAGARDEASSVTASSSGVFCTADSAACTPAQLQTSGSMQSKLRQFLQLGSGVEVTRSATPASGGFTWTVTFLDGGNDFSLETRDINLACTGAGCSGTYTVLPAVARAGFMPSTCTGGHVLPTSGVLNKGQLYYVRVFAYNQIGFGDPKLAAAPQKPMVVPGAPTGVTLAVLTVSELVVLFNPPDDDGGDTVTGYEVQWAIDSAFSSPSSALVQLTTGMSAPYRRIISSLTKGTRYYVRVRAGNSQGLGQYQVSSPASQQPYTTPSSPTQVVLGATSATMLTVGWAPPFDDGGDAVSGYVVQWDAAPTFDSLAVAASTTAVINDATQRSYTLTLLTPGSRYYVRVFAKNLGGKGTPQASSPSSMVPATTRPGKPNSLAAAATATTGQLQVVWQPPRVPAHGIPCAGTLQAPQSCPILSGLDMVFGGVSLESYLVQYAASSDFSLATEVSVTTTSAIISGLESGKPYYVRVLTVNSQGLNSDFCTRANSQSLLCPDHLVLEDGSVVTGDFVFAAPK</sequence>
<evidence type="ECO:0000259" key="3">
    <source>
        <dbReference type="PROSITE" id="PS50853"/>
    </source>
</evidence>
<organism evidence="4 5">
    <name type="scientific">Phytophthora pseudosyringae</name>
    <dbReference type="NCBI Taxonomy" id="221518"/>
    <lineage>
        <taxon>Eukaryota</taxon>
        <taxon>Sar</taxon>
        <taxon>Stramenopiles</taxon>
        <taxon>Oomycota</taxon>
        <taxon>Peronosporomycetes</taxon>
        <taxon>Peronosporales</taxon>
        <taxon>Peronosporaceae</taxon>
        <taxon>Phytophthora</taxon>
    </lineage>
</organism>
<feature type="domain" description="Fibronectin type-III" evidence="3">
    <location>
        <begin position="1106"/>
        <end position="1211"/>
    </location>
</feature>
<comment type="caution">
    <text evidence="4">The sequence shown here is derived from an EMBL/GenBank/DDBJ whole genome shotgun (WGS) entry which is preliminary data.</text>
</comment>
<accession>A0A8T1V7F1</accession>
<dbReference type="PANTHER" id="PTHR13817">
    <property type="entry name" value="TITIN"/>
    <property type="match status" value="1"/>
</dbReference>
<feature type="domain" description="Fibronectin type-III" evidence="3">
    <location>
        <begin position="1002"/>
        <end position="1101"/>
    </location>
</feature>
<dbReference type="EMBL" id="JAGDFM010000848">
    <property type="protein sequence ID" value="KAG7376018.1"/>
    <property type="molecule type" value="Genomic_DNA"/>
</dbReference>
<dbReference type="PANTHER" id="PTHR13817:SF73">
    <property type="entry name" value="FIBRONECTIN TYPE-III DOMAIN-CONTAINING PROTEIN"/>
    <property type="match status" value="1"/>
</dbReference>
<protein>
    <recommendedName>
        <fullName evidence="3">Fibronectin type-III domain-containing protein</fullName>
    </recommendedName>
</protein>
<dbReference type="PROSITE" id="PS50853">
    <property type="entry name" value="FN3"/>
    <property type="match status" value="5"/>
</dbReference>
<gene>
    <name evidence="4" type="ORF">PHYPSEUDO_014631</name>
</gene>
<feature type="domain" description="Fibronectin type-III" evidence="3">
    <location>
        <begin position="1212"/>
        <end position="1334"/>
    </location>
</feature>
<proteinExistence type="predicted"/>